<keyword evidence="1" id="KW-1133">Transmembrane helix</keyword>
<keyword evidence="1" id="KW-0472">Membrane</keyword>
<dbReference type="AlphaFoldDB" id="S9UYI1"/>
<comment type="caution">
    <text evidence="2">The sequence shown here is derived from an EMBL/GenBank/DDBJ whole genome shotgun (WGS) entry which is preliminary data.</text>
</comment>
<dbReference type="Proteomes" id="UP000015354">
    <property type="component" value="Unassembled WGS sequence"/>
</dbReference>
<gene>
    <name evidence="2" type="ORF">STCU_11913</name>
</gene>
<dbReference type="EMBL" id="ATMH01011946">
    <property type="protein sequence ID" value="EPY15580.1"/>
    <property type="molecule type" value="Genomic_DNA"/>
</dbReference>
<protein>
    <submittedName>
        <fullName evidence="2">Uncharacterized protein</fullName>
    </submittedName>
</protein>
<name>S9UYI1_9TRYP</name>
<reference evidence="2 3" key="1">
    <citation type="journal article" date="2013" name="PLoS ONE">
        <title>Predicting the Proteins of Angomonas deanei, Strigomonas culicis and Their Respective Endosymbionts Reveals New Aspects of the Trypanosomatidae Family.</title>
        <authorList>
            <person name="Motta M.C."/>
            <person name="Martins A.C."/>
            <person name="de Souza S.S."/>
            <person name="Catta-Preta C.M."/>
            <person name="Silva R."/>
            <person name="Klein C.C."/>
            <person name="de Almeida L.G."/>
            <person name="de Lima Cunha O."/>
            <person name="Ciapina L.P."/>
            <person name="Brocchi M."/>
            <person name="Colabardini A.C."/>
            <person name="de Araujo Lima B."/>
            <person name="Machado C.R."/>
            <person name="de Almeida Soares C.M."/>
            <person name="Probst C.M."/>
            <person name="de Menezes C.B."/>
            <person name="Thompson C.E."/>
            <person name="Bartholomeu D.C."/>
            <person name="Gradia D.F."/>
            <person name="Pavoni D.P."/>
            <person name="Grisard E.C."/>
            <person name="Fantinatti-Garboggini F."/>
            <person name="Marchini F.K."/>
            <person name="Rodrigues-Luiz G.F."/>
            <person name="Wagner G."/>
            <person name="Goldman G.H."/>
            <person name="Fietto J.L."/>
            <person name="Elias M.C."/>
            <person name="Goldman M.H."/>
            <person name="Sagot M.F."/>
            <person name="Pereira M."/>
            <person name="Stoco P.H."/>
            <person name="de Mendonca-Neto R.P."/>
            <person name="Teixeira S.M."/>
            <person name="Maciel T.E."/>
            <person name="de Oliveira Mendes T.A."/>
            <person name="Urmenyi T.P."/>
            <person name="de Souza W."/>
            <person name="Schenkman S."/>
            <person name="de Vasconcelos A.T."/>
        </authorList>
    </citation>
    <scope>NUCLEOTIDE SEQUENCE [LARGE SCALE GENOMIC DNA]</scope>
</reference>
<proteinExistence type="predicted"/>
<sequence>MVYYGVVPVLVDLLLAGPLLLSNMPRQLMHDMLLQEPLLQKVGYVRDNETIAYGNKSTGPLVSGHYSVSAVMLI</sequence>
<accession>S9UYI1</accession>
<keyword evidence="1" id="KW-0812">Transmembrane</keyword>
<feature type="transmembrane region" description="Helical" evidence="1">
    <location>
        <begin position="6"/>
        <end position="24"/>
    </location>
</feature>
<evidence type="ECO:0000313" key="2">
    <source>
        <dbReference type="EMBL" id="EPY15580.1"/>
    </source>
</evidence>
<organism evidence="2 3">
    <name type="scientific">Strigomonas culicis</name>
    <dbReference type="NCBI Taxonomy" id="28005"/>
    <lineage>
        <taxon>Eukaryota</taxon>
        <taxon>Discoba</taxon>
        <taxon>Euglenozoa</taxon>
        <taxon>Kinetoplastea</taxon>
        <taxon>Metakinetoplastina</taxon>
        <taxon>Trypanosomatida</taxon>
        <taxon>Trypanosomatidae</taxon>
        <taxon>Strigomonadinae</taxon>
        <taxon>Strigomonas</taxon>
    </lineage>
</organism>
<evidence type="ECO:0000256" key="1">
    <source>
        <dbReference type="SAM" id="Phobius"/>
    </source>
</evidence>
<keyword evidence="3" id="KW-1185">Reference proteome</keyword>
<evidence type="ECO:0000313" key="3">
    <source>
        <dbReference type="Proteomes" id="UP000015354"/>
    </source>
</evidence>